<dbReference type="EMBL" id="GBRH01270677">
    <property type="protein sequence ID" value="JAD27218.1"/>
    <property type="molecule type" value="Transcribed_RNA"/>
</dbReference>
<organism evidence="1">
    <name type="scientific">Arundo donax</name>
    <name type="common">Giant reed</name>
    <name type="synonym">Donax arundinaceus</name>
    <dbReference type="NCBI Taxonomy" id="35708"/>
    <lineage>
        <taxon>Eukaryota</taxon>
        <taxon>Viridiplantae</taxon>
        <taxon>Streptophyta</taxon>
        <taxon>Embryophyta</taxon>
        <taxon>Tracheophyta</taxon>
        <taxon>Spermatophyta</taxon>
        <taxon>Magnoliopsida</taxon>
        <taxon>Liliopsida</taxon>
        <taxon>Poales</taxon>
        <taxon>Poaceae</taxon>
        <taxon>PACMAD clade</taxon>
        <taxon>Arundinoideae</taxon>
        <taxon>Arundineae</taxon>
        <taxon>Arundo</taxon>
    </lineage>
</organism>
<accession>A0A0A8YNE2</accession>
<name>A0A0A8YNE2_ARUDO</name>
<proteinExistence type="predicted"/>
<reference evidence="1" key="1">
    <citation type="submission" date="2014-09" db="EMBL/GenBank/DDBJ databases">
        <authorList>
            <person name="Magalhaes I.L.F."/>
            <person name="Oliveira U."/>
            <person name="Santos F.R."/>
            <person name="Vidigal T.H.D.A."/>
            <person name="Brescovit A.D."/>
            <person name="Santos A.J."/>
        </authorList>
    </citation>
    <scope>NUCLEOTIDE SEQUENCE</scope>
    <source>
        <tissue evidence="1">Shoot tissue taken approximately 20 cm above the soil surface</tissue>
    </source>
</reference>
<protein>
    <submittedName>
        <fullName evidence="1">Uncharacterized protein</fullName>
    </submittedName>
</protein>
<sequence length="57" mass="6975">MHKGWIVFRRIDVVVLVEECMWEKWHVQVTKILVVFLVSYMIFFIERRKLGPVLENN</sequence>
<evidence type="ECO:0000313" key="1">
    <source>
        <dbReference type="EMBL" id="JAD27218.1"/>
    </source>
</evidence>
<dbReference type="AlphaFoldDB" id="A0A0A8YNE2"/>
<reference evidence="1" key="2">
    <citation type="journal article" date="2015" name="Data Brief">
        <title>Shoot transcriptome of the giant reed, Arundo donax.</title>
        <authorList>
            <person name="Barrero R.A."/>
            <person name="Guerrero F.D."/>
            <person name="Moolhuijzen P."/>
            <person name="Goolsby J.A."/>
            <person name="Tidwell J."/>
            <person name="Bellgard S.E."/>
            <person name="Bellgard M.I."/>
        </authorList>
    </citation>
    <scope>NUCLEOTIDE SEQUENCE</scope>
    <source>
        <tissue evidence="1">Shoot tissue taken approximately 20 cm above the soil surface</tissue>
    </source>
</reference>